<proteinExistence type="inferred from homology"/>
<comment type="similarity">
    <text evidence="2">Belongs to the NEMP family.</text>
</comment>
<evidence type="ECO:0000256" key="4">
    <source>
        <dbReference type="ARBA" id="ARBA00022729"/>
    </source>
</evidence>
<evidence type="ECO:0000256" key="7">
    <source>
        <dbReference type="ARBA" id="ARBA00023242"/>
    </source>
</evidence>
<dbReference type="Pfam" id="PF10225">
    <property type="entry name" value="NEMP"/>
    <property type="match status" value="1"/>
</dbReference>
<evidence type="ECO:0000313" key="10">
    <source>
        <dbReference type="Proteomes" id="UP001159405"/>
    </source>
</evidence>
<keyword evidence="3 8" id="KW-0812">Transmembrane</keyword>
<feature type="non-terminal residue" evidence="9">
    <location>
        <position position="1"/>
    </location>
</feature>
<comment type="subcellular location">
    <subcellularLocation>
        <location evidence="1">Nucleus inner membrane</location>
        <topology evidence="1">Multi-pass membrane protein</topology>
        <orientation evidence="1">Nucleoplasmic side</orientation>
    </subcellularLocation>
</comment>
<gene>
    <name evidence="9" type="ORF">PLOB_00013515</name>
</gene>
<feature type="transmembrane region" description="Helical" evidence="8">
    <location>
        <begin position="58"/>
        <end position="75"/>
    </location>
</feature>
<name>A0ABN8R4D8_9CNID</name>
<accession>A0ABN8R4D8</accession>
<evidence type="ECO:0000256" key="1">
    <source>
        <dbReference type="ARBA" id="ARBA00004575"/>
    </source>
</evidence>
<dbReference type="InterPro" id="IPR019358">
    <property type="entry name" value="NEMP_fam"/>
</dbReference>
<dbReference type="PANTHER" id="PTHR13598:SF1">
    <property type="entry name" value="AT07567P-RELATED"/>
    <property type="match status" value="1"/>
</dbReference>
<keyword evidence="6 8" id="KW-0472">Membrane</keyword>
<dbReference type="Proteomes" id="UP001159405">
    <property type="component" value="Unassembled WGS sequence"/>
</dbReference>
<reference evidence="9 10" key="1">
    <citation type="submission" date="2022-05" db="EMBL/GenBank/DDBJ databases">
        <authorList>
            <consortium name="Genoscope - CEA"/>
            <person name="William W."/>
        </authorList>
    </citation>
    <scope>NUCLEOTIDE SEQUENCE [LARGE SCALE GENOMIC DNA]</scope>
</reference>
<keyword evidence="10" id="KW-1185">Reference proteome</keyword>
<dbReference type="EMBL" id="CALNXK010000177">
    <property type="protein sequence ID" value="CAH3172950.1"/>
    <property type="molecule type" value="Genomic_DNA"/>
</dbReference>
<sequence length="155" mass="17635">CHALNPANKTWGSVFQSLVTSTNIQDQITFKQSPFKTSCFAVEFGIKREVSIKAEFQVIDWKFPAAFLAGLVIFYNAERLSRNSLFFYSSGVSLGLIMSLLLLVYILHRLIPGVRKNGVGSMLRLIPRVFSFQEQLVLLFIWPWLFKPWIALSTG</sequence>
<feature type="transmembrane region" description="Helical" evidence="8">
    <location>
        <begin position="87"/>
        <end position="108"/>
    </location>
</feature>
<evidence type="ECO:0000256" key="6">
    <source>
        <dbReference type="ARBA" id="ARBA00023136"/>
    </source>
</evidence>
<evidence type="ECO:0000256" key="5">
    <source>
        <dbReference type="ARBA" id="ARBA00022989"/>
    </source>
</evidence>
<evidence type="ECO:0000256" key="3">
    <source>
        <dbReference type="ARBA" id="ARBA00022692"/>
    </source>
</evidence>
<evidence type="ECO:0000256" key="8">
    <source>
        <dbReference type="SAM" id="Phobius"/>
    </source>
</evidence>
<organism evidence="9 10">
    <name type="scientific">Porites lobata</name>
    <dbReference type="NCBI Taxonomy" id="104759"/>
    <lineage>
        <taxon>Eukaryota</taxon>
        <taxon>Metazoa</taxon>
        <taxon>Cnidaria</taxon>
        <taxon>Anthozoa</taxon>
        <taxon>Hexacorallia</taxon>
        <taxon>Scleractinia</taxon>
        <taxon>Fungiina</taxon>
        <taxon>Poritidae</taxon>
        <taxon>Porites</taxon>
    </lineage>
</organism>
<keyword evidence="7" id="KW-0539">Nucleus</keyword>
<keyword evidence="5 8" id="KW-1133">Transmembrane helix</keyword>
<evidence type="ECO:0000313" key="9">
    <source>
        <dbReference type="EMBL" id="CAH3172950.1"/>
    </source>
</evidence>
<keyword evidence="4" id="KW-0732">Signal</keyword>
<comment type="caution">
    <text evidence="9">The sequence shown here is derived from an EMBL/GenBank/DDBJ whole genome shotgun (WGS) entry which is preliminary data.</text>
</comment>
<dbReference type="PANTHER" id="PTHR13598">
    <property type="entry name" value="AT07567P-RELATED"/>
    <property type="match status" value="1"/>
</dbReference>
<evidence type="ECO:0000256" key="2">
    <source>
        <dbReference type="ARBA" id="ARBA00005748"/>
    </source>
</evidence>
<protein>
    <submittedName>
        <fullName evidence="9">Uncharacterized protein</fullName>
    </submittedName>
</protein>